<dbReference type="InterPro" id="IPR036267">
    <property type="entry name" value="RuvA_C_sf"/>
</dbReference>
<evidence type="ECO:0000256" key="5">
    <source>
        <dbReference type="ARBA" id="ARBA00023204"/>
    </source>
</evidence>
<dbReference type="EMBL" id="AP014609">
    <property type="protein sequence ID" value="BAR92028.1"/>
    <property type="molecule type" value="Genomic_DNA"/>
</dbReference>
<feature type="domain" description="Helix-hairpin-helix DNA-binding motif class 1" evidence="7">
    <location>
        <begin position="75"/>
        <end position="94"/>
    </location>
</feature>
<dbReference type="Pfam" id="PF14520">
    <property type="entry name" value="HHH_5"/>
    <property type="match status" value="1"/>
</dbReference>
<evidence type="ECO:0000259" key="7">
    <source>
        <dbReference type="SMART" id="SM00278"/>
    </source>
</evidence>
<comment type="caution">
    <text evidence="6">Lacks conserved residue(s) required for the propagation of feature annotation.</text>
</comment>
<reference evidence="8 9" key="1">
    <citation type="journal article" date="2015" name="Microbes Environ.">
        <title>An Efficient Strategy Developed for Next-Generation Sequencing of Endosymbiont Genomes Performed Using Crude DNA Isolated from Host Tissues: A Case Study of Blattabacterium cuenoti Inhabiting the Fat Bodies of Cockroaches.</title>
        <authorList>
            <person name="Kinjo Y."/>
            <person name="Saitoh S."/>
            <person name="Tokuda G."/>
        </authorList>
    </citation>
    <scope>NUCLEOTIDE SEQUENCE [LARGE SCALE GENOMIC DNA]</scope>
    <source>
        <strain evidence="8 9">BPAY</strain>
    </source>
</reference>
<keyword evidence="4 6" id="KW-0233">DNA recombination</keyword>
<dbReference type="RefSeq" id="WP_096378151.1">
    <property type="nucleotide sequence ID" value="NZ_AP014609.1"/>
</dbReference>
<comment type="subunit">
    <text evidence="6">Homotetramer. Forms an RuvA(8)-RuvB(12)-Holliday junction (HJ) complex. HJ DNA is sandwiched between 2 RuvA tetramers; dsDNA enters through RuvA and exits via RuvB. An RuvB hexamer assembles on each DNA strand where it exits the tetramer. Each RuvB hexamer is contacted by two RuvA subunits (via domain III) on 2 adjacent RuvB subunits; this complex drives branch migration. In the full resolvosome a probable DNA-RuvA(4)-RuvB(12)-RuvC(2) complex forms which resolves the HJ.</text>
</comment>
<dbReference type="SUPFAM" id="SSF46929">
    <property type="entry name" value="DNA helicase RuvA subunit, C-terminal domain"/>
    <property type="match status" value="1"/>
</dbReference>
<protein>
    <recommendedName>
        <fullName evidence="6">Holliday junction branch migration complex subunit RuvA</fullName>
    </recommendedName>
</protein>
<evidence type="ECO:0000313" key="9">
    <source>
        <dbReference type="Proteomes" id="UP000217805"/>
    </source>
</evidence>
<dbReference type="Gene3D" id="1.10.150.20">
    <property type="entry name" value="5' to 3' exonuclease, C-terminal subdomain"/>
    <property type="match status" value="1"/>
</dbReference>
<keyword evidence="8" id="KW-0067">ATP-binding</keyword>
<dbReference type="InterPro" id="IPR012340">
    <property type="entry name" value="NA-bd_OB-fold"/>
</dbReference>
<dbReference type="Pfam" id="PF01330">
    <property type="entry name" value="RuvA_N"/>
    <property type="match status" value="1"/>
</dbReference>
<dbReference type="Pfam" id="PF07499">
    <property type="entry name" value="RuvA_C"/>
    <property type="match status" value="1"/>
</dbReference>
<sequence length="204" mass="23197">MITHLRGKLVEKEKSYLIIDCHGVGYHIHISSYTYSSLLVEKEGKDICIHTYLFIKENKHVLYGFFDKKERKIFSYLISVNGIGPSSAIMLLSSMTPYEIEKSISKEDIKVLNKVKGIGTKTAQKIIIELKDKIIKGIIPKKEKDVKLLENTPYLIKKEALSALSILGFSPQKSKKVLDDILDKNPEFSVENLIKESLKKIVKS</sequence>
<keyword evidence="8" id="KW-0347">Helicase</keyword>
<evidence type="ECO:0000256" key="6">
    <source>
        <dbReference type="HAMAP-Rule" id="MF_00031"/>
    </source>
</evidence>
<evidence type="ECO:0000256" key="3">
    <source>
        <dbReference type="ARBA" id="ARBA00023125"/>
    </source>
</evidence>
<keyword evidence="1 6" id="KW-0963">Cytoplasm</keyword>
<comment type="similarity">
    <text evidence="6">Belongs to the RuvA family.</text>
</comment>
<keyword evidence="9" id="KW-1185">Reference proteome</keyword>
<evidence type="ECO:0000313" key="8">
    <source>
        <dbReference type="EMBL" id="BAR92028.1"/>
    </source>
</evidence>
<dbReference type="SUPFAM" id="SSF47781">
    <property type="entry name" value="RuvA domain 2-like"/>
    <property type="match status" value="1"/>
</dbReference>
<dbReference type="SUPFAM" id="SSF50249">
    <property type="entry name" value="Nucleic acid-binding proteins"/>
    <property type="match status" value="1"/>
</dbReference>
<dbReference type="InterPro" id="IPR000085">
    <property type="entry name" value="RuvA"/>
</dbReference>
<dbReference type="Gene3D" id="2.40.50.140">
    <property type="entry name" value="Nucleic acid-binding proteins"/>
    <property type="match status" value="1"/>
</dbReference>
<proteinExistence type="inferred from homology"/>
<dbReference type="InterPro" id="IPR013849">
    <property type="entry name" value="DNA_helicase_Holl-junc_RuvA_I"/>
</dbReference>
<keyword evidence="5 6" id="KW-0234">DNA repair</keyword>
<name>A0ABM7EYE8_9FLAO</name>
<comment type="domain">
    <text evidence="6">Has three domains with a flexible linker between the domains II and III and assumes an 'L' shape. Domain III is highly mobile and contacts RuvB.</text>
</comment>
<gene>
    <name evidence="6 8" type="primary">ruvA</name>
    <name evidence="8" type="ORF">BPAY_279</name>
</gene>
<accession>A0ABM7EYE8</accession>
<dbReference type="Proteomes" id="UP000217805">
    <property type="component" value="Chromosome"/>
</dbReference>
<dbReference type="InterPro" id="IPR011114">
    <property type="entry name" value="RuvA_C"/>
</dbReference>
<keyword evidence="8" id="KW-0378">Hydrolase</keyword>
<evidence type="ECO:0000256" key="1">
    <source>
        <dbReference type="ARBA" id="ARBA00022490"/>
    </source>
</evidence>
<dbReference type="CDD" id="cd14332">
    <property type="entry name" value="UBA_RuvA_C"/>
    <property type="match status" value="1"/>
</dbReference>
<dbReference type="SMART" id="SM00278">
    <property type="entry name" value="HhH1"/>
    <property type="match status" value="2"/>
</dbReference>
<evidence type="ECO:0000256" key="4">
    <source>
        <dbReference type="ARBA" id="ARBA00023172"/>
    </source>
</evidence>
<feature type="region of interest" description="Domain III" evidence="6">
    <location>
        <begin position="149"/>
        <end position="204"/>
    </location>
</feature>
<organism evidence="8 9">
    <name type="scientific">Blattabacterium cuenoti BPAY</name>
    <dbReference type="NCBI Taxonomy" id="1457031"/>
    <lineage>
        <taxon>Bacteria</taxon>
        <taxon>Pseudomonadati</taxon>
        <taxon>Bacteroidota</taxon>
        <taxon>Flavobacteriia</taxon>
        <taxon>Flavobacteriales</taxon>
        <taxon>Blattabacteriaceae</taxon>
        <taxon>Blattabacterium</taxon>
    </lineage>
</organism>
<evidence type="ECO:0000256" key="2">
    <source>
        <dbReference type="ARBA" id="ARBA00022763"/>
    </source>
</evidence>
<dbReference type="HAMAP" id="MF_00031">
    <property type="entry name" value="DNA_HJ_migration_RuvA"/>
    <property type="match status" value="1"/>
</dbReference>
<comment type="function">
    <text evidence="6">The RuvA-RuvB-RuvC complex processes Holliday junction (HJ) DNA during genetic recombination and DNA repair, while the RuvA-RuvB complex plays an important role in the rescue of blocked DNA replication forks via replication fork reversal (RFR). RuvA specifically binds to HJ cruciform DNA, conferring on it an open structure. The RuvB hexamer acts as an ATP-dependent pump, pulling dsDNA into and through the RuvAB complex. HJ branch migration allows RuvC to scan DNA until it finds its consensus sequence, where it cleaves and resolves the cruciform DNA.</text>
</comment>
<feature type="domain" description="Helix-hairpin-helix DNA-binding motif class 1" evidence="7">
    <location>
        <begin position="110"/>
        <end position="129"/>
    </location>
</feature>
<dbReference type="NCBIfam" id="TIGR00084">
    <property type="entry name" value="ruvA"/>
    <property type="match status" value="1"/>
</dbReference>
<dbReference type="Gene3D" id="1.10.8.10">
    <property type="entry name" value="DNA helicase RuvA subunit, C-terminal domain"/>
    <property type="match status" value="1"/>
</dbReference>
<comment type="subcellular location">
    <subcellularLocation>
        <location evidence="6">Cytoplasm</location>
    </subcellularLocation>
</comment>
<keyword evidence="3 6" id="KW-0238">DNA-binding</keyword>
<dbReference type="InterPro" id="IPR010994">
    <property type="entry name" value="RuvA_2-like"/>
</dbReference>
<keyword evidence="2 6" id="KW-0227">DNA damage</keyword>
<dbReference type="InterPro" id="IPR003583">
    <property type="entry name" value="Hlx-hairpin-Hlx_DNA-bd_motif"/>
</dbReference>
<dbReference type="GO" id="GO:0004386">
    <property type="term" value="F:helicase activity"/>
    <property type="evidence" value="ECO:0007669"/>
    <property type="project" value="UniProtKB-KW"/>
</dbReference>
<keyword evidence="8" id="KW-0547">Nucleotide-binding</keyword>